<protein>
    <submittedName>
        <fullName evidence="1">Uncharacterized protein</fullName>
    </submittedName>
</protein>
<reference evidence="1 2" key="1">
    <citation type="submission" date="2020-08" db="EMBL/GenBank/DDBJ databases">
        <title>Bridging the membrane lipid divide: bacteria of the FCB group superphylum have the potential to synthesize archaeal ether lipids.</title>
        <authorList>
            <person name="Villanueva L."/>
            <person name="Von Meijenfeldt F.A.B."/>
            <person name="Westbye A.B."/>
            <person name="Yadav S."/>
            <person name="Hopmans E.C."/>
            <person name="Dutilh B.E."/>
            <person name="Sinninghe Damste J.S."/>
        </authorList>
    </citation>
    <scope>NUCLEOTIDE SEQUENCE [LARGE SCALE GENOMIC DNA]</scope>
    <source>
        <strain evidence="1">NIOZ-UU30</strain>
    </source>
</reference>
<evidence type="ECO:0000313" key="1">
    <source>
        <dbReference type="EMBL" id="MBC8363025.1"/>
    </source>
</evidence>
<gene>
    <name evidence="1" type="ORF">H8E23_16695</name>
</gene>
<proteinExistence type="predicted"/>
<organism evidence="1 2">
    <name type="scientific">Candidatus Desulfatibia profunda</name>
    <dbReference type="NCBI Taxonomy" id="2841695"/>
    <lineage>
        <taxon>Bacteria</taxon>
        <taxon>Pseudomonadati</taxon>
        <taxon>Thermodesulfobacteriota</taxon>
        <taxon>Desulfobacteria</taxon>
        <taxon>Desulfobacterales</taxon>
        <taxon>Desulfobacterales incertae sedis</taxon>
        <taxon>Candidatus Desulfatibia</taxon>
    </lineage>
</organism>
<dbReference type="EMBL" id="JACNJH010000247">
    <property type="protein sequence ID" value="MBC8363025.1"/>
    <property type="molecule type" value="Genomic_DNA"/>
</dbReference>
<sequence>MDSDLEIFVDAGFIYLPLLFDPVIATEIQALTAPAASTAPVALPLSSGPQGSKTVIEIQGKHFVKTMNLESIVANYQRIYPYSFQQLRRTCLRKHHLTEEGDRLQAYRTLRTILFEVMPYFIRKNKRLERKKLDEKEILNLIGRKVLIPRRYYEEAAAFLDLDPLRKMLKDLDEQKPLLKPLDSGLLPASKLRQWFHEAVSASVILSESERLRQTLHLREQLRHTDQEQVAILLYIAETGSLELDDFGFLRKGFHNEYLVYKRTGKYVLKDYYGRSYLFPDCRVAVSTAGPFRPVVIEKYKHPFLFRHAAGQEICLQDFTPPSEFNADTAIRVLEEGITALLYSYDCRRRNGYHSLDPTRCYVRTIEFVDYRI</sequence>
<accession>A0A8J6NUJ9</accession>
<comment type="caution">
    <text evidence="1">The sequence shown here is derived from an EMBL/GenBank/DDBJ whole genome shotgun (WGS) entry which is preliminary data.</text>
</comment>
<dbReference type="AlphaFoldDB" id="A0A8J6NUJ9"/>
<name>A0A8J6NUJ9_9BACT</name>
<evidence type="ECO:0000313" key="2">
    <source>
        <dbReference type="Proteomes" id="UP000603434"/>
    </source>
</evidence>
<dbReference type="Proteomes" id="UP000603434">
    <property type="component" value="Unassembled WGS sequence"/>
</dbReference>